<protein>
    <submittedName>
        <fullName evidence="1">Uncharacterized protein</fullName>
    </submittedName>
</protein>
<name>A0A0A0RT14_9CAUD</name>
<accession>A0A0A0RT14</accession>
<keyword evidence="2" id="KW-1185">Reference proteome</keyword>
<sequence>MLQSMYGGCMSFDKMKVGELRQIADDFAVDIDPKDNKEVVISKLVENGVDWSYYQKQVGEAEEAPAPVVAATPKFDEPANAEDEQKVLLRMTRANGTFEVRGVKFTRDNPYAIVRERDADFILEKYEGFRIASPREVKEFYG</sequence>
<dbReference type="GeneID" id="26796785"/>
<dbReference type="RefSeq" id="YP_009225781.1">
    <property type="nucleotide sequence ID" value="NC_029098.1"/>
</dbReference>
<evidence type="ECO:0000313" key="2">
    <source>
        <dbReference type="Proteomes" id="UP000030200"/>
    </source>
</evidence>
<reference evidence="1 2" key="1">
    <citation type="submission" date="2014-09" db="EMBL/GenBank/DDBJ databases">
        <authorList>
            <person name="Gicewicz E.A."/>
            <person name="Hiryak K.M."/>
            <person name="Horoschock A.N."/>
            <person name="Kneeream E.R."/>
            <person name="Luchetta J."/>
            <person name="Mikolon A.R."/>
            <person name="Smith S.N."/>
            <person name="Svintozelskiy S."/>
            <person name="Yucha M.L."/>
            <person name="Manna D.P."/>
            <person name="Pidcock K.A."/>
            <person name="Laing C.E."/>
            <person name="Schaff J.E."/>
            <person name="Dashiell C.L."/>
            <person name="Macialek J.A."/>
            <person name="Anders K.R."/>
            <person name="Braun M.A."/>
            <person name="Delesalle V.A."/>
            <person name="Hughes L.E."/>
            <person name="Ware V.C."/>
            <person name="Bradley K.W."/>
            <person name="Barker L.P."/>
            <person name="Asai D.J."/>
            <person name="Bowman C.A."/>
            <person name="Russell D.A."/>
            <person name="Pope W.H."/>
            <person name="Jacobs-Sera D."/>
            <person name="Hendrix R.W."/>
            <person name="Hatfull G.F."/>
        </authorList>
    </citation>
    <scope>NUCLEOTIDE SEQUENCE [LARGE SCALE GENOMIC DNA]</scope>
</reference>
<evidence type="ECO:0000313" key="1">
    <source>
        <dbReference type="EMBL" id="AIW02554.1"/>
    </source>
</evidence>
<organism evidence="1 2">
    <name type="scientific">Streptomyces phage Jay2Jay</name>
    <dbReference type="NCBI Taxonomy" id="1556290"/>
    <lineage>
        <taxon>Viruses</taxon>
        <taxon>Duplodnaviria</taxon>
        <taxon>Heunggongvirae</taxon>
        <taxon>Uroviricota</taxon>
        <taxon>Caudoviricetes</taxon>
        <taxon>Stanwilliamsviridae</taxon>
        <taxon>Boydwoodruffvirinae</taxon>
        <taxon>Samistivirus</taxon>
        <taxon>Samistivirus jay2jay</taxon>
    </lineage>
</organism>
<proteinExistence type="predicted"/>
<gene>
    <name evidence="1" type="primary">56</name>
    <name evidence="1" type="ORF">PBI_JAY2JAY_56</name>
</gene>
<dbReference type="OrthoDB" id="16392at10239"/>
<dbReference type="KEGG" id="vg:26796785"/>
<dbReference type="EMBL" id="KM652554">
    <property type="protein sequence ID" value="AIW02554.1"/>
    <property type="molecule type" value="Genomic_DNA"/>
</dbReference>
<dbReference type="Proteomes" id="UP000030200">
    <property type="component" value="Segment"/>
</dbReference>